<keyword evidence="4 6" id="KW-0472">Membrane</keyword>
<feature type="transmembrane region" description="Helical" evidence="6">
    <location>
        <begin position="117"/>
        <end position="139"/>
    </location>
</feature>
<dbReference type="Proteomes" id="UP000515152">
    <property type="component" value="Chromosome 8"/>
</dbReference>
<dbReference type="PANTHER" id="PTHR43066:SF12">
    <property type="entry name" value="RHOMBOID DOMAIN-CONTAINING 2"/>
    <property type="match status" value="1"/>
</dbReference>
<feature type="transmembrane region" description="Helical" evidence="6">
    <location>
        <begin position="171"/>
        <end position="191"/>
    </location>
</feature>
<evidence type="ECO:0000256" key="6">
    <source>
        <dbReference type="SAM" id="Phobius"/>
    </source>
</evidence>
<dbReference type="OrthoDB" id="10257275at2759"/>
<protein>
    <submittedName>
        <fullName evidence="9">Rhomboid domain-containing protein 2</fullName>
    </submittedName>
</protein>
<evidence type="ECO:0000259" key="7">
    <source>
        <dbReference type="Pfam" id="PF01694"/>
    </source>
</evidence>
<feature type="transmembrane region" description="Helical" evidence="6">
    <location>
        <begin position="197"/>
        <end position="218"/>
    </location>
</feature>
<dbReference type="InterPro" id="IPR035952">
    <property type="entry name" value="Rhomboid-like_sf"/>
</dbReference>
<keyword evidence="8" id="KW-1185">Reference proteome</keyword>
<comment type="subcellular location">
    <subcellularLocation>
        <location evidence="1">Membrane</location>
        <topology evidence="1">Multi-pass membrane protein</topology>
    </subcellularLocation>
</comment>
<evidence type="ECO:0000256" key="4">
    <source>
        <dbReference type="ARBA" id="ARBA00023136"/>
    </source>
</evidence>
<dbReference type="Pfam" id="PF01694">
    <property type="entry name" value="Rhomboid"/>
    <property type="match status" value="1"/>
</dbReference>
<dbReference type="GO" id="GO:0004252">
    <property type="term" value="F:serine-type endopeptidase activity"/>
    <property type="evidence" value="ECO:0007669"/>
    <property type="project" value="InterPro"/>
</dbReference>
<name>A0A6P3W853_CLUHA</name>
<feature type="region of interest" description="Disordered" evidence="5">
    <location>
        <begin position="310"/>
        <end position="393"/>
    </location>
</feature>
<feature type="transmembrane region" description="Helical" evidence="6">
    <location>
        <begin position="32"/>
        <end position="61"/>
    </location>
</feature>
<dbReference type="AlphaFoldDB" id="A0A6P3W853"/>
<evidence type="ECO:0000256" key="5">
    <source>
        <dbReference type="SAM" id="MobiDB-lite"/>
    </source>
</evidence>
<dbReference type="GeneID" id="105907380"/>
<dbReference type="KEGG" id="char:105907380"/>
<keyword evidence="2 6" id="KW-0812">Transmembrane</keyword>
<evidence type="ECO:0000313" key="9">
    <source>
        <dbReference type="RefSeq" id="XP_012691152.2"/>
    </source>
</evidence>
<evidence type="ECO:0000256" key="1">
    <source>
        <dbReference type="ARBA" id="ARBA00004141"/>
    </source>
</evidence>
<sequence>MLSDSNLANLATISITTMRNTFKTVLRQLRNFFSVFEVTSGIFLTIFTSLSVCIITSILDVPVESLGVDSSVFTSGHVHKLLSYPLIHCDVMQLVASAGVLVVFSSAVEKGVGTVRFLFLFLLLATATGLLFALLALLVYPEPSASVALGLVPVALALLGMVTISSRMQKAIFFGVSVPTATLPWIVLLAITLFIPGMVLLCNIVAIIVGVIYGKGWLSLLEMSESRAAVLEKKTPFRLLKRIMGERFIPASAEDRREILHTQCKPPPGSYPVQAYAPAPASASAAPSTNQMHSIYEGWSYSTYTQQNPTSFPATHTAPHGFSQGHGHSCAEEVHGHSHEGHGHSHEGNGHSHEGHGHSHEGHGHSHEGHGHSHEGHGQSHEGHGYVHGQHGHYAGQPLYGQYGHGFGVAAYGQYGHSQLSAGAYPAAGAWAPPSAPVPPHLSSVLGTSTSTQAQNPEPQRLDH</sequence>
<proteinExistence type="predicted"/>
<keyword evidence="3 6" id="KW-1133">Transmembrane helix</keyword>
<dbReference type="CTD" id="57414"/>
<dbReference type="RefSeq" id="XP_012691152.2">
    <property type="nucleotide sequence ID" value="XM_012835698.2"/>
</dbReference>
<evidence type="ECO:0000313" key="8">
    <source>
        <dbReference type="Proteomes" id="UP000515152"/>
    </source>
</evidence>
<dbReference type="SUPFAM" id="SSF144091">
    <property type="entry name" value="Rhomboid-like"/>
    <property type="match status" value="1"/>
</dbReference>
<feature type="compositionally biased region" description="Polar residues" evidence="5">
    <location>
        <begin position="445"/>
        <end position="458"/>
    </location>
</feature>
<dbReference type="InterPro" id="IPR022764">
    <property type="entry name" value="Peptidase_S54_rhomboid_dom"/>
</dbReference>
<feature type="transmembrane region" description="Helical" evidence="6">
    <location>
        <begin position="81"/>
        <end position="105"/>
    </location>
</feature>
<feature type="compositionally biased region" description="Basic and acidic residues" evidence="5">
    <location>
        <begin position="329"/>
        <end position="385"/>
    </location>
</feature>
<reference evidence="9" key="1">
    <citation type="submission" date="2025-08" db="UniProtKB">
        <authorList>
            <consortium name="RefSeq"/>
        </authorList>
    </citation>
    <scope>IDENTIFICATION</scope>
</reference>
<dbReference type="PANTHER" id="PTHR43066">
    <property type="entry name" value="RHOMBOID-RELATED PROTEIN"/>
    <property type="match status" value="1"/>
</dbReference>
<feature type="domain" description="Peptidase S54 rhomboid" evidence="7">
    <location>
        <begin position="76"/>
        <end position="214"/>
    </location>
</feature>
<evidence type="ECO:0000256" key="3">
    <source>
        <dbReference type="ARBA" id="ARBA00022989"/>
    </source>
</evidence>
<organism evidence="8 9">
    <name type="scientific">Clupea harengus</name>
    <name type="common">Atlantic herring</name>
    <dbReference type="NCBI Taxonomy" id="7950"/>
    <lineage>
        <taxon>Eukaryota</taxon>
        <taxon>Metazoa</taxon>
        <taxon>Chordata</taxon>
        <taxon>Craniata</taxon>
        <taxon>Vertebrata</taxon>
        <taxon>Euteleostomi</taxon>
        <taxon>Actinopterygii</taxon>
        <taxon>Neopterygii</taxon>
        <taxon>Teleostei</taxon>
        <taxon>Clupei</taxon>
        <taxon>Clupeiformes</taxon>
        <taxon>Clupeoidei</taxon>
        <taxon>Clupeidae</taxon>
        <taxon>Clupea</taxon>
    </lineage>
</organism>
<accession>A0A6P3W853</accession>
<dbReference type="GO" id="GO:0016020">
    <property type="term" value="C:membrane"/>
    <property type="evidence" value="ECO:0007669"/>
    <property type="project" value="UniProtKB-SubCell"/>
</dbReference>
<feature type="transmembrane region" description="Helical" evidence="6">
    <location>
        <begin position="145"/>
        <end position="164"/>
    </location>
</feature>
<feature type="region of interest" description="Disordered" evidence="5">
    <location>
        <begin position="433"/>
        <end position="464"/>
    </location>
</feature>
<dbReference type="Gene3D" id="1.20.1540.10">
    <property type="entry name" value="Rhomboid-like"/>
    <property type="match status" value="1"/>
</dbReference>
<evidence type="ECO:0000256" key="2">
    <source>
        <dbReference type="ARBA" id="ARBA00022692"/>
    </source>
</evidence>
<gene>
    <name evidence="9" type="primary">rhbdd2</name>
</gene>